<dbReference type="InterPro" id="IPR020472">
    <property type="entry name" value="WD40_PAC1"/>
</dbReference>
<evidence type="ECO:0000256" key="7">
    <source>
        <dbReference type="PROSITE-ProRule" id="PRU00221"/>
    </source>
</evidence>
<evidence type="ECO:0000256" key="5">
    <source>
        <dbReference type="ARBA" id="ARBA00023163"/>
    </source>
</evidence>
<keyword evidence="3" id="KW-0677">Repeat</keyword>
<protein>
    <submittedName>
        <fullName evidence="10">TFIID and SAGA subunit</fullName>
    </submittedName>
</protein>
<dbReference type="Proteomes" id="UP000759537">
    <property type="component" value="Unassembled WGS sequence"/>
</dbReference>
<evidence type="ECO:0000256" key="1">
    <source>
        <dbReference type="ARBA" id="ARBA00004123"/>
    </source>
</evidence>
<feature type="region of interest" description="Disordered" evidence="8">
    <location>
        <begin position="717"/>
        <end position="744"/>
    </location>
</feature>
<feature type="region of interest" description="Disordered" evidence="8">
    <location>
        <begin position="1"/>
        <end position="31"/>
    </location>
</feature>
<evidence type="ECO:0000259" key="9">
    <source>
        <dbReference type="Pfam" id="PF04494"/>
    </source>
</evidence>
<organism evidence="10 11">
    <name type="scientific">Russula ochroleuca</name>
    <dbReference type="NCBI Taxonomy" id="152965"/>
    <lineage>
        <taxon>Eukaryota</taxon>
        <taxon>Fungi</taxon>
        <taxon>Dikarya</taxon>
        <taxon>Basidiomycota</taxon>
        <taxon>Agaricomycotina</taxon>
        <taxon>Agaricomycetes</taxon>
        <taxon>Russulales</taxon>
        <taxon>Russulaceae</taxon>
        <taxon>Russula</taxon>
    </lineage>
</organism>
<dbReference type="InterPro" id="IPR007582">
    <property type="entry name" value="TFIID_NTD2"/>
</dbReference>
<dbReference type="GO" id="GO:0006367">
    <property type="term" value="P:transcription initiation at RNA polymerase II promoter"/>
    <property type="evidence" value="ECO:0007669"/>
    <property type="project" value="TreeGrafter"/>
</dbReference>
<dbReference type="SUPFAM" id="SSF50978">
    <property type="entry name" value="WD40 repeat-like"/>
    <property type="match status" value="1"/>
</dbReference>
<feature type="repeat" description="WD" evidence="7">
    <location>
        <begin position="638"/>
        <end position="679"/>
    </location>
</feature>
<dbReference type="GO" id="GO:0016251">
    <property type="term" value="F:RNA polymerase II general transcription initiation factor activity"/>
    <property type="evidence" value="ECO:0007669"/>
    <property type="project" value="TreeGrafter"/>
</dbReference>
<dbReference type="PROSITE" id="PS50082">
    <property type="entry name" value="WD_REPEATS_2"/>
    <property type="match status" value="5"/>
</dbReference>
<dbReference type="InterPro" id="IPR037264">
    <property type="entry name" value="TFIID_NTD2_sf"/>
</dbReference>
<feature type="domain" description="TFIID subunit TAF5 NTD2" evidence="9">
    <location>
        <begin position="129"/>
        <end position="242"/>
    </location>
</feature>
<dbReference type="InterPro" id="IPR001680">
    <property type="entry name" value="WD40_rpt"/>
</dbReference>
<gene>
    <name evidence="10" type="ORF">DFH94DRAFT_649698</name>
</gene>
<comment type="subcellular location">
    <subcellularLocation>
        <location evidence="1">Nucleus</location>
    </subcellularLocation>
</comment>
<keyword evidence="5" id="KW-0804">Transcription</keyword>
<dbReference type="CDD" id="cd08044">
    <property type="entry name" value="TAF5_NTD2"/>
    <property type="match status" value="1"/>
</dbReference>
<reference evidence="10" key="2">
    <citation type="journal article" date="2020" name="Nat. Commun.">
        <title>Large-scale genome sequencing of mycorrhizal fungi provides insights into the early evolution of symbiotic traits.</title>
        <authorList>
            <person name="Miyauchi S."/>
            <person name="Kiss E."/>
            <person name="Kuo A."/>
            <person name="Drula E."/>
            <person name="Kohler A."/>
            <person name="Sanchez-Garcia M."/>
            <person name="Morin E."/>
            <person name="Andreopoulos B."/>
            <person name="Barry K.W."/>
            <person name="Bonito G."/>
            <person name="Buee M."/>
            <person name="Carver A."/>
            <person name="Chen C."/>
            <person name="Cichocki N."/>
            <person name="Clum A."/>
            <person name="Culley D."/>
            <person name="Crous P.W."/>
            <person name="Fauchery L."/>
            <person name="Girlanda M."/>
            <person name="Hayes R.D."/>
            <person name="Keri Z."/>
            <person name="LaButti K."/>
            <person name="Lipzen A."/>
            <person name="Lombard V."/>
            <person name="Magnuson J."/>
            <person name="Maillard F."/>
            <person name="Murat C."/>
            <person name="Nolan M."/>
            <person name="Ohm R.A."/>
            <person name="Pangilinan J."/>
            <person name="Pereira M.F."/>
            <person name="Perotto S."/>
            <person name="Peter M."/>
            <person name="Pfister S."/>
            <person name="Riley R."/>
            <person name="Sitrit Y."/>
            <person name="Stielow J.B."/>
            <person name="Szollosi G."/>
            <person name="Zifcakova L."/>
            <person name="Stursova M."/>
            <person name="Spatafora J.W."/>
            <person name="Tedersoo L."/>
            <person name="Vaario L.M."/>
            <person name="Yamada A."/>
            <person name="Yan M."/>
            <person name="Wang P."/>
            <person name="Xu J."/>
            <person name="Bruns T."/>
            <person name="Baldrian P."/>
            <person name="Vilgalys R."/>
            <person name="Dunand C."/>
            <person name="Henrissat B."/>
            <person name="Grigoriev I.V."/>
            <person name="Hibbett D."/>
            <person name="Nagy L.G."/>
            <person name="Martin F.M."/>
        </authorList>
    </citation>
    <scope>NUCLEOTIDE SEQUENCE</scope>
    <source>
        <strain evidence="10">Prilba</strain>
    </source>
</reference>
<dbReference type="GO" id="GO:0005669">
    <property type="term" value="C:transcription factor TFIID complex"/>
    <property type="evidence" value="ECO:0007669"/>
    <property type="project" value="TreeGrafter"/>
</dbReference>
<evidence type="ECO:0000256" key="6">
    <source>
        <dbReference type="ARBA" id="ARBA00023242"/>
    </source>
</evidence>
<evidence type="ECO:0000313" key="10">
    <source>
        <dbReference type="EMBL" id="KAF8481254.1"/>
    </source>
</evidence>
<sequence>MSAASPTVSTPDPSTPAPPSTESNQGTLSTDRLVLEYLRSRGHKVAEQAVTEALGSSDDKGKSPVSISGEELIKKLTLFAEKPAQPGENTLKTTLGVQKELATVVNSSNLQNLIASIGPVGAEEILSLDPNDKQEGFRELEAWVAGSLDIYRPQFRPIIFPIFCHFYLDLVQFGFKDAAQEFFDKFSPSLDPSHRNDIRRLSTLRLPSHIQSDETAQRLRSDKYPIPMSRSGFALLLGWLTEGIGGEAPGAGDGFFGEKGRRGRAAVMRIVNNHLRFDVATTSSSKSFTSWEDSTGLLSSLVPQSNGASTPFANPQAFNSTAGELKLGPAPILEELRVEAEKSLREQAMMDRDPAAQYDNQLIRPTTVAGIISPTAADLLPHPQTYKILDVRREVEKVRDARKRIRLDPSALSSADGTTQGAAARPSLPSVCAYTLHDVHEGSPCCTFSLDTSLMAAGFEESYIRIWNLKGDPLKGLQSEFHLNNIRDSSSLNSLREKGGSPTRKLIGHSGPVYSLAFDPVTGSASPPQYLLSGSADATARLWSMDTMTNVVAYRGHQNPVWDVDWSPMGIYFTTASRDRTARLWSTDRTSTLRIYAGHSSDVDCVRFHPNSLYIATGSSDWTARLWDVQRGTSVRVFIGHQGIVSTLTFSPDGRYLATTGEDLSINLWDLGSGRRVKKMTGHTASVYSLAFSAESSVLVSGGADWTVRCWDVRDAGGPPETSRTNGIGGSHGSHPHSKDPGPDVVETWVVHDFPSASVSWNHRTDLLATFPTKRTPITTVHFTPRNLCLVAG</sequence>
<evidence type="ECO:0000256" key="4">
    <source>
        <dbReference type="ARBA" id="ARBA00023015"/>
    </source>
</evidence>
<dbReference type="InterPro" id="IPR015943">
    <property type="entry name" value="WD40/YVTN_repeat-like_dom_sf"/>
</dbReference>
<evidence type="ECO:0000256" key="3">
    <source>
        <dbReference type="ARBA" id="ARBA00022737"/>
    </source>
</evidence>
<dbReference type="InterPro" id="IPR036322">
    <property type="entry name" value="WD40_repeat_dom_sf"/>
</dbReference>
<dbReference type="PANTHER" id="PTHR19879">
    <property type="entry name" value="TRANSCRIPTION INITIATION FACTOR TFIID"/>
    <property type="match status" value="1"/>
</dbReference>
<dbReference type="SMART" id="SM00320">
    <property type="entry name" value="WD40"/>
    <property type="match status" value="6"/>
</dbReference>
<dbReference type="InterPro" id="IPR019775">
    <property type="entry name" value="WD40_repeat_CS"/>
</dbReference>
<dbReference type="AlphaFoldDB" id="A0A9P5TAD6"/>
<dbReference type="SUPFAM" id="SSF160897">
    <property type="entry name" value="Taf5 N-terminal domain-like"/>
    <property type="match status" value="1"/>
</dbReference>
<keyword evidence="11" id="KW-1185">Reference proteome</keyword>
<dbReference type="Gene3D" id="2.130.10.10">
    <property type="entry name" value="YVTN repeat-like/Quinoprotein amine dehydrogenase"/>
    <property type="match status" value="3"/>
</dbReference>
<feature type="repeat" description="WD" evidence="7">
    <location>
        <begin position="596"/>
        <end position="637"/>
    </location>
</feature>
<accession>A0A9P5TAD6</accession>
<keyword evidence="2 7" id="KW-0853">WD repeat</keyword>
<dbReference type="Gene3D" id="1.25.40.500">
    <property type="entry name" value="TFIID subunit TAF5, NTD2 domain"/>
    <property type="match status" value="1"/>
</dbReference>
<dbReference type="EMBL" id="WHVB01000007">
    <property type="protein sequence ID" value="KAF8481254.1"/>
    <property type="molecule type" value="Genomic_DNA"/>
</dbReference>
<feature type="repeat" description="WD" evidence="7">
    <location>
        <begin position="554"/>
        <end position="595"/>
    </location>
</feature>
<dbReference type="Pfam" id="PF00400">
    <property type="entry name" value="WD40"/>
    <property type="match status" value="5"/>
</dbReference>
<proteinExistence type="predicted"/>
<evidence type="ECO:0000313" key="11">
    <source>
        <dbReference type="Proteomes" id="UP000759537"/>
    </source>
</evidence>
<evidence type="ECO:0000256" key="8">
    <source>
        <dbReference type="SAM" id="MobiDB-lite"/>
    </source>
</evidence>
<evidence type="ECO:0000256" key="2">
    <source>
        <dbReference type="ARBA" id="ARBA00022574"/>
    </source>
</evidence>
<dbReference type="Pfam" id="PF04494">
    <property type="entry name" value="TFIID_NTD2"/>
    <property type="match status" value="1"/>
</dbReference>
<reference evidence="10" key="1">
    <citation type="submission" date="2019-10" db="EMBL/GenBank/DDBJ databases">
        <authorList>
            <consortium name="DOE Joint Genome Institute"/>
            <person name="Kuo A."/>
            <person name="Miyauchi S."/>
            <person name="Kiss E."/>
            <person name="Drula E."/>
            <person name="Kohler A."/>
            <person name="Sanchez-Garcia M."/>
            <person name="Andreopoulos B."/>
            <person name="Barry K.W."/>
            <person name="Bonito G."/>
            <person name="Buee M."/>
            <person name="Carver A."/>
            <person name="Chen C."/>
            <person name="Cichocki N."/>
            <person name="Clum A."/>
            <person name="Culley D."/>
            <person name="Crous P.W."/>
            <person name="Fauchery L."/>
            <person name="Girlanda M."/>
            <person name="Hayes R."/>
            <person name="Keri Z."/>
            <person name="LaButti K."/>
            <person name="Lipzen A."/>
            <person name="Lombard V."/>
            <person name="Magnuson J."/>
            <person name="Maillard F."/>
            <person name="Morin E."/>
            <person name="Murat C."/>
            <person name="Nolan M."/>
            <person name="Ohm R."/>
            <person name="Pangilinan J."/>
            <person name="Pereira M."/>
            <person name="Perotto S."/>
            <person name="Peter M."/>
            <person name="Riley R."/>
            <person name="Sitrit Y."/>
            <person name="Stielow B."/>
            <person name="Szollosi G."/>
            <person name="Zifcakova L."/>
            <person name="Stursova M."/>
            <person name="Spatafora J.W."/>
            <person name="Tedersoo L."/>
            <person name="Vaario L.-M."/>
            <person name="Yamada A."/>
            <person name="Yan M."/>
            <person name="Wang P."/>
            <person name="Xu J."/>
            <person name="Bruns T."/>
            <person name="Baldrian P."/>
            <person name="Vilgalys R."/>
            <person name="Henrissat B."/>
            <person name="Grigoriev I.V."/>
            <person name="Hibbett D."/>
            <person name="Nagy L.G."/>
            <person name="Martin F.M."/>
        </authorList>
    </citation>
    <scope>NUCLEOTIDE SEQUENCE</scope>
    <source>
        <strain evidence="10">Prilba</strain>
    </source>
</reference>
<dbReference type="PANTHER" id="PTHR19879:SF1">
    <property type="entry name" value="CANNONBALL-RELATED"/>
    <property type="match status" value="1"/>
</dbReference>
<dbReference type="PROSITE" id="PS00678">
    <property type="entry name" value="WD_REPEATS_1"/>
    <property type="match status" value="2"/>
</dbReference>
<name>A0A9P5TAD6_9AGAM</name>
<feature type="compositionally biased region" description="Low complexity" evidence="8">
    <location>
        <begin position="1"/>
        <end position="12"/>
    </location>
</feature>
<keyword evidence="6" id="KW-0539">Nucleus</keyword>
<feature type="repeat" description="WD" evidence="7">
    <location>
        <begin position="680"/>
        <end position="714"/>
    </location>
</feature>
<keyword evidence="4" id="KW-0805">Transcription regulation</keyword>
<dbReference type="OrthoDB" id="10266330at2759"/>
<feature type="repeat" description="WD" evidence="7">
    <location>
        <begin position="506"/>
        <end position="553"/>
    </location>
</feature>
<dbReference type="CDD" id="cd00200">
    <property type="entry name" value="WD40"/>
    <property type="match status" value="1"/>
</dbReference>
<comment type="caution">
    <text evidence="10">The sequence shown here is derived from an EMBL/GenBank/DDBJ whole genome shotgun (WGS) entry which is preliminary data.</text>
</comment>
<dbReference type="PRINTS" id="PR00320">
    <property type="entry name" value="GPROTEINBRPT"/>
</dbReference>
<feature type="non-terminal residue" evidence="10">
    <location>
        <position position="1"/>
    </location>
</feature>
<dbReference type="PROSITE" id="PS50294">
    <property type="entry name" value="WD_REPEATS_REGION"/>
    <property type="match status" value="5"/>
</dbReference>